<keyword evidence="2" id="KW-0560">Oxidoreductase</keyword>
<dbReference type="CDD" id="cd05344">
    <property type="entry name" value="BKR_like_SDR_like"/>
    <property type="match status" value="1"/>
</dbReference>
<dbReference type="RefSeq" id="WP_091582224.1">
    <property type="nucleotide sequence ID" value="NZ_FNDU01000003.1"/>
</dbReference>
<dbReference type="Pfam" id="PF13561">
    <property type="entry name" value="adh_short_C2"/>
    <property type="match status" value="1"/>
</dbReference>
<accession>A0A1G8FQ63</accession>
<dbReference type="FunFam" id="3.40.50.720:FF:000084">
    <property type="entry name" value="Short-chain dehydrogenase reductase"/>
    <property type="match status" value="1"/>
</dbReference>
<comment type="similarity">
    <text evidence="1">Belongs to the short-chain dehydrogenases/reductases (SDR) family.</text>
</comment>
<gene>
    <name evidence="3" type="ORF">SAMN05216352_10341</name>
</gene>
<evidence type="ECO:0000313" key="3">
    <source>
        <dbReference type="EMBL" id="SDH84312.1"/>
    </source>
</evidence>
<evidence type="ECO:0000256" key="2">
    <source>
        <dbReference type="ARBA" id="ARBA00023002"/>
    </source>
</evidence>
<sequence>MKLNIENKAVVIMGGSSGIGLKAAELFLREGAKVAVCGRSQERLDKAVETLKSIADSTHIFGMTCDVSKREDVETFITAAGNHFGKIDVLVNNAGKSIMSHFFDITDEQWQEQINLKFFAIIYAVQAVVPFMKDQGQGRIININATLSKEPEPHMIATASTRAGLLNLTKSLSHELAKDRILVNSVSLGIVKTDQWEKRRLKQKPDEDPEVFYKDLAKKRNVPLGRVGTPEEVADVILFLASERASYVTGANIEVSGGLSKVL</sequence>
<dbReference type="PRINTS" id="PR00080">
    <property type="entry name" value="SDRFAMILY"/>
</dbReference>
<dbReference type="InterPro" id="IPR050259">
    <property type="entry name" value="SDR"/>
</dbReference>
<dbReference type="SUPFAM" id="SSF51735">
    <property type="entry name" value="NAD(P)-binding Rossmann-fold domains"/>
    <property type="match status" value="1"/>
</dbReference>
<dbReference type="InterPro" id="IPR002347">
    <property type="entry name" value="SDR_fam"/>
</dbReference>
<dbReference type="Proteomes" id="UP000199017">
    <property type="component" value="Unassembled WGS sequence"/>
</dbReference>
<dbReference type="PANTHER" id="PTHR42879:SF6">
    <property type="entry name" value="NADPH-DEPENDENT REDUCTASE BACG"/>
    <property type="match status" value="1"/>
</dbReference>
<dbReference type="EMBL" id="FNDU01000003">
    <property type="protein sequence ID" value="SDH84312.1"/>
    <property type="molecule type" value="Genomic_DNA"/>
</dbReference>
<evidence type="ECO:0000256" key="1">
    <source>
        <dbReference type="ARBA" id="ARBA00006484"/>
    </source>
</evidence>
<evidence type="ECO:0000313" key="4">
    <source>
        <dbReference type="Proteomes" id="UP000199017"/>
    </source>
</evidence>
<dbReference type="AlphaFoldDB" id="A0A1G8FQ63"/>
<proteinExistence type="inferred from homology"/>
<dbReference type="GO" id="GO:0008206">
    <property type="term" value="P:bile acid metabolic process"/>
    <property type="evidence" value="ECO:0007669"/>
    <property type="project" value="UniProtKB-ARBA"/>
</dbReference>
<protein>
    <submittedName>
        <fullName evidence="3">NAD(P)-dependent dehydrogenase, short-chain alcohol dehydrogenase family</fullName>
    </submittedName>
</protein>
<dbReference type="PRINTS" id="PR00081">
    <property type="entry name" value="GDHRDH"/>
</dbReference>
<reference evidence="3 4" key="1">
    <citation type="submission" date="2016-10" db="EMBL/GenBank/DDBJ databases">
        <authorList>
            <person name="de Groot N.N."/>
        </authorList>
    </citation>
    <scope>NUCLEOTIDE SEQUENCE [LARGE SCALE GENOMIC DNA]</scope>
    <source>
        <strain evidence="4">P4B,CCM 7963,CECT 7998,DSM 25260,IBRC-M 10614,KCTC 13821</strain>
    </source>
</reference>
<dbReference type="InterPro" id="IPR036291">
    <property type="entry name" value="NAD(P)-bd_dom_sf"/>
</dbReference>
<dbReference type="PANTHER" id="PTHR42879">
    <property type="entry name" value="3-OXOACYL-(ACYL-CARRIER-PROTEIN) REDUCTASE"/>
    <property type="match status" value="1"/>
</dbReference>
<dbReference type="STRING" id="930129.SAMN05216352_10341"/>
<dbReference type="NCBIfam" id="NF005468">
    <property type="entry name" value="PRK07062.1"/>
    <property type="match status" value="1"/>
</dbReference>
<dbReference type="GO" id="GO:0016491">
    <property type="term" value="F:oxidoreductase activity"/>
    <property type="evidence" value="ECO:0007669"/>
    <property type="project" value="UniProtKB-KW"/>
</dbReference>
<organism evidence="3 4">
    <name type="scientific">Alteribacillus bidgolensis</name>
    <dbReference type="NCBI Taxonomy" id="930129"/>
    <lineage>
        <taxon>Bacteria</taxon>
        <taxon>Bacillati</taxon>
        <taxon>Bacillota</taxon>
        <taxon>Bacilli</taxon>
        <taxon>Bacillales</taxon>
        <taxon>Bacillaceae</taxon>
        <taxon>Alteribacillus</taxon>
    </lineage>
</organism>
<dbReference type="Gene3D" id="3.40.50.720">
    <property type="entry name" value="NAD(P)-binding Rossmann-like Domain"/>
    <property type="match status" value="1"/>
</dbReference>
<name>A0A1G8FQ63_9BACI</name>
<keyword evidence="4" id="KW-1185">Reference proteome</keyword>
<dbReference type="OrthoDB" id="9803333at2"/>